<evidence type="ECO:0000313" key="2">
    <source>
        <dbReference type="Proteomes" id="UP000004995"/>
    </source>
</evidence>
<evidence type="ECO:0000313" key="1">
    <source>
        <dbReference type="EnsemblPlants" id="KQL06779"/>
    </source>
</evidence>
<reference evidence="2" key="1">
    <citation type="journal article" date="2012" name="Nat. Biotechnol.">
        <title>Reference genome sequence of the model plant Setaria.</title>
        <authorList>
            <person name="Bennetzen J.L."/>
            <person name="Schmutz J."/>
            <person name="Wang H."/>
            <person name="Percifield R."/>
            <person name="Hawkins J."/>
            <person name="Pontaroli A.C."/>
            <person name="Estep M."/>
            <person name="Feng L."/>
            <person name="Vaughn J.N."/>
            <person name="Grimwood J."/>
            <person name="Jenkins J."/>
            <person name="Barry K."/>
            <person name="Lindquist E."/>
            <person name="Hellsten U."/>
            <person name="Deshpande S."/>
            <person name="Wang X."/>
            <person name="Wu X."/>
            <person name="Mitros T."/>
            <person name="Triplett J."/>
            <person name="Yang X."/>
            <person name="Ye C.Y."/>
            <person name="Mauro-Herrera M."/>
            <person name="Wang L."/>
            <person name="Li P."/>
            <person name="Sharma M."/>
            <person name="Sharma R."/>
            <person name="Ronald P.C."/>
            <person name="Panaud O."/>
            <person name="Kellogg E.A."/>
            <person name="Brutnell T.P."/>
            <person name="Doust A.N."/>
            <person name="Tuskan G.A."/>
            <person name="Rokhsar D."/>
            <person name="Devos K.M."/>
        </authorList>
    </citation>
    <scope>NUCLEOTIDE SEQUENCE [LARGE SCALE GENOMIC DNA]</scope>
    <source>
        <strain evidence="2">cv. Yugu1</strain>
    </source>
</reference>
<keyword evidence="2" id="KW-1185">Reference proteome</keyword>
<proteinExistence type="predicted"/>
<dbReference type="EnsemblPlants" id="KQL06779">
    <property type="protein sequence ID" value="KQL06779"/>
    <property type="gene ID" value="SETIT_002464mg"/>
</dbReference>
<dbReference type="EMBL" id="AGNK02003286">
    <property type="status" value="NOT_ANNOTATED_CDS"/>
    <property type="molecule type" value="Genomic_DNA"/>
</dbReference>
<dbReference type="Gramene" id="KQL06779">
    <property type="protein sequence ID" value="KQL06779"/>
    <property type="gene ID" value="SETIT_002464mg"/>
</dbReference>
<dbReference type="HOGENOM" id="CLU_971147_0_0_1"/>
<dbReference type="InParanoid" id="K3XKP1"/>
<dbReference type="AlphaFoldDB" id="K3XKP1"/>
<organism evidence="1 2">
    <name type="scientific">Setaria italica</name>
    <name type="common">Foxtail millet</name>
    <name type="synonym">Panicum italicum</name>
    <dbReference type="NCBI Taxonomy" id="4555"/>
    <lineage>
        <taxon>Eukaryota</taxon>
        <taxon>Viridiplantae</taxon>
        <taxon>Streptophyta</taxon>
        <taxon>Embryophyta</taxon>
        <taxon>Tracheophyta</taxon>
        <taxon>Spermatophyta</taxon>
        <taxon>Magnoliopsida</taxon>
        <taxon>Liliopsida</taxon>
        <taxon>Poales</taxon>
        <taxon>Poaceae</taxon>
        <taxon>PACMAD clade</taxon>
        <taxon>Panicoideae</taxon>
        <taxon>Panicodae</taxon>
        <taxon>Paniceae</taxon>
        <taxon>Cenchrinae</taxon>
        <taxon>Setaria</taxon>
    </lineage>
</organism>
<protein>
    <submittedName>
        <fullName evidence="1">Uncharacterized protein</fullName>
    </submittedName>
</protein>
<sequence length="287" mass="31326">MAEISTLQFGLGRSRLISDSELQSRSQTINLLTTKRSLFTEATHIHIPKNTSRFRLTPETQKASHRSPYSSCWQCGHAHRRNLTTEVELLHRIEEGVVGALDLVLEVVHLDLVVLELAPAPSGSGLPLADEALVRAADGGLGVVGGLARRLDEPAVGRGGALDLHGARAGLALRVHQAAVDGEHPPVLATLATHRAGLPWLLWGIAQCATARARPVPWRSRVRVRVRVSNLASKSLTAVPRTDAGERERRLKLGLLYEILLGQAEVWMLGLQNRYFLVSASVRTKLH</sequence>
<accession>K3XKP1</accession>
<name>K3XKP1_SETIT</name>
<dbReference type="Proteomes" id="UP000004995">
    <property type="component" value="Unassembled WGS sequence"/>
</dbReference>
<reference evidence="1" key="2">
    <citation type="submission" date="2018-08" db="UniProtKB">
        <authorList>
            <consortium name="EnsemblPlants"/>
        </authorList>
    </citation>
    <scope>IDENTIFICATION</scope>
    <source>
        <strain evidence="1">Yugu1</strain>
    </source>
</reference>